<evidence type="ECO:0000256" key="4">
    <source>
        <dbReference type="ARBA" id="ARBA00022679"/>
    </source>
</evidence>
<evidence type="ECO:0000313" key="13">
    <source>
        <dbReference type="EMBL" id="KAL1520547.1"/>
    </source>
</evidence>
<dbReference type="FunFam" id="1.10.510.10:FF:000571">
    <property type="entry name" value="Maternal embryonic leucine zipper kinase"/>
    <property type="match status" value="1"/>
</dbReference>
<comment type="similarity">
    <text evidence="1">Belongs to the protein kinase superfamily. CAMK Ser/Thr protein kinase family. SNF1 subfamily.</text>
</comment>
<accession>A0AB34JHG4</accession>
<reference evidence="13 14" key="1">
    <citation type="journal article" date="2024" name="Science">
        <title>Giant polyketide synthase enzymes in the biosynthesis of giant marine polyether toxins.</title>
        <authorList>
            <person name="Fallon T.R."/>
            <person name="Shende V.V."/>
            <person name="Wierzbicki I.H."/>
            <person name="Pendleton A.L."/>
            <person name="Watervoot N.F."/>
            <person name="Auber R.P."/>
            <person name="Gonzalez D.J."/>
            <person name="Wisecaver J.H."/>
            <person name="Moore B.S."/>
        </authorList>
    </citation>
    <scope>NUCLEOTIDE SEQUENCE [LARGE SCALE GENOMIC DNA]</scope>
    <source>
        <strain evidence="13 14">12B1</strain>
    </source>
</reference>
<dbReference type="EMBL" id="JBGBPQ010000008">
    <property type="protein sequence ID" value="KAL1520547.1"/>
    <property type="molecule type" value="Genomic_DNA"/>
</dbReference>
<dbReference type="Gene3D" id="1.10.510.10">
    <property type="entry name" value="Transferase(Phosphotransferase) domain 1"/>
    <property type="match status" value="1"/>
</dbReference>
<evidence type="ECO:0000256" key="6">
    <source>
        <dbReference type="ARBA" id="ARBA00022777"/>
    </source>
</evidence>
<keyword evidence="7" id="KW-0067">ATP-binding</keyword>
<keyword evidence="5" id="KW-0547">Nucleotide-binding</keyword>
<name>A0AB34JHG4_PRYPA</name>
<evidence type="ECO:0000256" key="3">
    <source>
        <dbReference type="ARBA" id="ARBA00022527"/>
    </source>
</evidence>
<dbReference type="Proteomes" id="UP001515480">
    <property type="component" value="Unassembled WGS sequence"/>
</dbReference>
<dbReference type="GO" id="GO:0007165">
    <property type="term" value="P:signal transduction"/>
    <property type="evidence" value="ECO:0007669"/>
    <property type="project" value="InterPro"/>
</dbReference>
<evidence type="ECO:0000259" key="12">
    <source>
        <dbReference type="PROSITE" id="PS50816"/>
    </source>
</evidence>
<comment type="catalytic activity">
    <reaction evidence="9">
        <text>L-seryl-[protein] + ATP = O-phospho-L-seryl-[protein] + ADP + H(+)</text>
        <dbReference type="Rhea" id="RHEA:17989"/>
        <dbReference type="Rhea" id="RHEA-COMP:9863"/>
        <dbReference type="Rhea" id="RHEA-COMP:11604"/>
        <dbReference type="ChEBI" id="CHEBI:15378"/>
        <dbReference type="ChEBI" id="CHEBI:29999"/>
        <dbReference type="ChEBI" id="CHEBI:30616"/>
        <dbReference type="ChEBI" id="CHEBI:83421"/>
        <dbReference type="ChEBI" id="CHEBI:456216"/>
        <dbReference type="EC" id="2.7.11.1"/>
    </reaction>
</comment>
<comment type="caution">
    <text evidence="13">The sequence shown here is derived from an EMBL/GenBank/DDBJ whole genome shotgun (WGS) entry which is preliminary data.</text>
</comment>
<dbReference type="GO" id="GO:0004674">
    <property type="term" value="F:protein serine/threonine kinase activity"/>
    <property type="evidence" value="ECO:0007669"/>
    <property type="project" value="UniProtKB-KW"/>
</dbReference>
<dbReference type="InterPro" id="IPR011009">
    <property type="entry name" value="Kinase-like_dom_sf"/>
</dbReference>
<dbReference type="InterPro" id="IPR000719">
    <property type="entry name" value="Prot_kinase_dom"/>
</dbReference>
<evidence type="ECO:0000256" key="1">
    <source>
        <dbReference type="ARBA" id="ARBA00006234"/>
    </source>
</evidence>
<evidence type="ECO:0000256" key="9">
    <source>
        <dbReference type="ARBA" id="ARBA00048679"/>
    </source>
</evidence>
<dbReference type="PROSITE" id="PS50011">
    <property type="entry name" value="PROTEIN_KINASE_DOM"/>
    <property type="match status" value="1"/>
</dbReference>
<keyword evidence="14" id="KW-1185">Reference proteome</keyword>
<dbReference type="Pfam" id="PF00069">
    <property type="entry name" value="Pkinase"/>
    <property type="match status" value="1"/>
</dbReference>
<evidence type="ECO:0000256" key="8">
    <source>
        <dbReference type="ARBA" id="ARBA00047899"/>
    </source>
</evidence>
<proteinExistence type="inferred from homology"/>
<feature type="region of interest" description="Disordered" evidence="10">
    <location>
        <begin position="249"/>
        <end position="282"/>
    </location>
</feature>
<evidence type="ECO:0000259" key="11">
    <source>
        <dbReference type="PROSITE" id="PS50011"/>
    </source>
</evidence>
<evidence type="ECO:0000256" key="2">
    <source>
        <dbReference type="ARBA" id="ARBA00012513"/>
    </source>
</evidence>
<feature type="compositionally biased region" description="Basic and acidic residues" evidence="10">
    <location>
        <begin position="270"/>
        <end position="281"/>
    </location>
</feature>
<gene>
    <name evidence="13" type="ORF">AB1Y20_022123</name>
</gene>
<dbReference type="PROSITE" id="PS00108">
    <property type="entry name" value="PROTEIN_KINASE_ST"/>
    <property type="match status" value="1"/>
</dbReference>
<dbReference type="PANTHER" id="PTHR43895:SF32">
    <property type="entry name" value="SERINE_THREONINE-PROTEIN KINASE CHK1"/>
    <property type="match status" value="1"/>
</dbReference>
<dbReference type="SMART" id="SM00220">
    <property type="entry name" value="S_TKc"/>
    <property type="match status" value="1"/>
</dbReference>
<dbReference type="PROSITE" id="PS50816">
    <property type="entry name" value="NAF"/>
    <property type="match status" value="1"/>
</dbReference>
<feature type="compositionally biased region" description="Low complexity" evidence="10">
    <location>
        <begin position="259"/>
        <end position="268"/>
    </location>
</feature>
<evidence type="ECO:0000256" key="10">
    <source>
        <dbReference type="SAM" id="MobiDB-lite"/>
    </source>
</evidence>
<dbReference type="EC" id="2.7.11.1" evidence="2"/>
<keyword evidence="6" id="KW-0418">Kinase</keyword>
<dbReference type="Pfam" id="PF03822">
    <property type="entry name" value="NAF"/>
    <property type="match status" value="1"/>
</dbReference>
<dbReference type="InterPro" id="IPR004041">
    <property type="entry name" value="NAF_dom"/>
</dbReference>
<dbReference type="InterPro" id="IPR018451">
    <property type="entry name" value="NAF/FISL_domain"/>
</dbReference>
<comment type="catalytic activity">
    <reaction evidence="8">
        <text>L-threonyl-[protein] + ATP = O-phospho-L-threonyl-[protein] + ADP + H(+)</text>
        <dbReference type="Rhea" id="RHEA:46608"/>
        <dbReference type="Rhea" id="RHEA-COMP:11060"/>
        <dbReference type="Rhea" id="RHEA-COMP:11605"/>
        <dbReference type="ChEBI" id="CHEBI:15378"/>
        <dbReference type="ChEBI" id="CHEBI:30013"/>
        <dbReference type="ChEBI" id="CHEBI:30616"/>
        <dbReference type="ChEBI" id="CHEBI:61977"/>
        <dbReference type="ChEBI" id="CHEBI:456216"/>
        <dbReference type="EC" id="2.7.11.1"/>
    </reaction>
</comment>
<dbReference type="SUPFAM" id="SSF56112">
    <property type="entry name" value="Protein kinase-like (PK-like)"/>
    <property type="match status" value="1"/>
</dbReference>
<keyword evidence="4" id="KW-0808">Transferase</keyword>
<feature type="compositionally biased region" description="Polar residues" evidence="10">
    <location>
        <begin position="456"/>
        <end position="467"/>
    </location>
</feature>
<dbReference type="InterPro" id="IPR008271">
    <property type="entry name" value="Ser/Thr_kinase_AS"/>
</dbReference>
<dbReference type="PANTHER" id="PTHR43895">
    <property type="entry name" value="CALCIUM/CALMODULIN-DEPENDENT PROTEIN KINASE KINASE-RELATED"/>
    <property type="match status" value="1"/>
</dbReference>
<protein>
    <recommendedName>
        <fullName evidence="2">non-specific serine/threonine protein kinase</fullName>
        <ecNumber evidence="2">2.7.11.1</ecNumber>
    </recommendedName>
</protein>
<dbReference type="Gene3D" id="3.30.310.80">
    <property type="entry name" value="Kinase associated domain 1, KA1"/>
    <property type="match status" value="1"/>
</dbReference>
<dbReference type="AlphaFoldDB" id="A0AB34JHG4"/>
<evidence type="ECO:0000313" key="14">
    <source>
        <dbReference type="Proteomes" id="UP001515480"/>
    </source>
</evidence>
<feature type="domain" description="NAF" evidence="12">
    <location>
        <begin position="312"/>
        <end position="336"/>
    </location>
</feature>
<keyword evidence="3" id="KW-0723">Serine/threonine-protein kinase</keyword>
<feature type="region of interest" description="Disordered" evidence="10">
    <location>
        <begin position="456"/>
        <end position="485"/>
    </location>
</feature>
<feature type="domain" description="Protein kinase" evidence="11">
    <location>
        <begin position="1"/>
        <end position="247"/>
    </location>
</feature>
<evidence type="ECO:0000256" key="7">
    <source>
        <dbReference type="ARBA" id="ARBA00022840"/>
    </source>
</evidence>
<organism evidence="13 14">
    <name type="scientific">Prymnesium parvum</name>
    <name type="common">Toxic golden alga</name>
    <dbReference type="NCBI Taxonomy" id="97485"/>
    <lineage>
        <taxon>Eukaryota</taxon>
        <taxon>Haptista</taxon>
        <taxon>Haptophyta</taxon>
        <taxon>Prymnesiophyceae</taxon>
        <taxon>Prymnesiales</taxon>
        <taxon>Prymnesiaceae</taxon>
        <taxon>Prymnesium</taxon>
    </lineage>
</organism>
<sequence>MSARLGKQATNLETHEQVAIKIFDKTLITDNSTAEQIKKEIAVMMLVHQRHVVNLIEVLASRSKVFIVLELVTGGELFDRVVRSGRFDERTARRYFQQLVTGLDYCHRKGVCHRDLKPENLLLDEATGDLKISDFGLSALYSAKESRLLHTSCGTPNYVAPEVLGDKGYDGFMADVWSCGVILFVMLAGFLPFDEPSMSALFNKILRAEYAIPEWFSPGARDLLSKVLQPSPSARFSLAQIKSHRWFNEGNDRPSPPFGALEAQGGEAAEAERPASRRQLERGGSWNAMVAEGEAAARARAAGRGEAAEASLLPQTINAFELITLCGGLHLLPMFAGDAASLRRSTRFHSQRPPAEIMARLQHVLAAELGADCRLLRDQFKIVATLKHPNGLAHRSIAQVFTIAQDLYLVDWRREQGDIASHYSLYQNIRARVSDLIAPHGEMASATRLDKLLSPQASTASIHPQTPESKRDASAAVCAPPTPFY</sequence>
<evidence type="ECO:0000256" key="5">
    <source>
        <dbReference type="ARBA" id="ARBA00022741"/>
    </source>
</evidence>
<dbReference type="GO" id="GO:0005524">
    <property type="term" value="F:ATP binding"/>
    <property type="evidence" value="ECO:0007669"/>
    <property type="project" value="UniProtKB-KW"/>
</dbReference>